<evidence type="ECO:0000256" key="3">
    <source>
        <dbReference type="ARBA" id="ARBA00022729"/>
    </source>
</evidence>
<keyword evidence="7" id="KW-0325">Glycoprotein</keyword>
<accession>A0A673JMV4</accession>
<feature type="compositionally biased region" description="Acidic residues" evidence="8">
    <location>
        <begin position="1047"/>
        <end position="1058"/>
    </location>
</feature>
<dbReference type="Gene3D" id="2.60.40.10">
    <property type="entry name" value="Immunoglobulins"/>
    <property type="match status" value="4"/>
</dbReference>
<dbReference type="SUPFAM" id="SSF49265">
    <property type="entry name" value="Fibronectin type III"/>
    <property type="match status" value="3"/>
</dbReference>
<reference evidence="11" key="1">
    <citation type="submission" date="2025-08" db="UniProtKB">
        <authorList>
            <consortium name="Ensembl"/>
        </authorList>
    </citation>
    <scope>IDENTIFICATION</scope>
</reference>
<feature type="transmembrane region" description="Helical" evidence="9">
    <location>
        <begin position="837"/>
        <end position="859"/>
    </location>
</feature>
<dbReference type="InterPro" id="IPR041182">
    <property type="entry name" value="LEP-R_IGD"/>
</dbReference>
<dbReference type="PANTHER" id="PTHR23037">
    <property type="entry name" value="CYTOKINE RECEPTOR"/>
    <property type="match status" value="1"/>
</dbReference>
<protein>
    <submittedName>
        <fullName evidence="11">Leptin receptor-like</fullName>
    </submittedName>
</protein>
<reference evidence="11" key="2">
    <citation type="submission" date="2025-09" db="UniProtKB">
        <authorList>
            <consortium name="Ensembl"/>
        </authorList>
    </citation>
    <scope>IDENTIFICATION</scope>
</reference>
<keyword evidence="12" id="KW-1185">Reference proteome</keyword>
<keyword evidence="5 9" id="KW-0472">Membrane</keyword>
<dbReference type="CDD" id="cd00063">
    <property type="entry name" value="FN3"/>
    <property type="match status" value="2"/>
</dbReference>
<dbReference type="Ensembl" id="ENSSRHT00000052855.1">
    <property type="protein sequence ID" value="ENSSRHP00000051406.1"/>
    <property type="gene ID" value="ENSSRHG00000025166.1"/>
</dbReference>
<evidence type="ECO:0000256" key="9">
    <source>
        <dbReference type="SAM" id="Phobius"/>
    </source>
</evidence>
<feature type="domain" description="Fibronectin type-III" evidence="10">
    <location>
        <begin position="247"/>
        <end position="339"/>
    </location>
</feature>
<evidence type="ECO:0000313" key="12">
    <source>
        <dbReference type="Proteomes" id="UP000472270"/>
    </source>
</evidence>
<dbReference type="InterPro" id="IPR036116">
    <property type="entry name" value="FN3_sf"/>
</dbReference>
<evidence type="ECO:0000256" key="6">
    <source>
        <dbReference type="ARBA" id="ARBA00023170"/>
    </source>
</evidence>
<evidence type="ECO:0000256" key="7">
    <source>
        <dbReference type="ARBA" id="ARBA00023180"/>
    </source>
</evidence>
<dbReference type="GO" id="GO:0009897">
    <property type="term" value="C:external side of plasma membrane"/>
    <property type="evidence" value="ECO:0007669"/>
    <property type="project" value="TreeGrafter"/>
</dbReference>
<sequence length="1132" mass="127548">MRCDWRAWTSLNFYKEYIFGFETLVFATLGILSIHEQLVTLQREGKLEIASYDPFKLRSTKSLFGNMLYDGLLMLQSYTVVSSLSLAALSPSDGRGGVYEDLKWKALLCCELPFAQSLDDGLSEHPPVGQCQLLNATKPEFSRNCLDILCWLVGERTNLICNAKSHRAAATASLLTVRPQLVVQMNVLSDEANHAAQCTGEDTAMCSISLHGNDATVSLNISISLNGSTALSPKMQVSTHHLRRPESPVNLHYDVTTEGEVIFRWSDAQPNSDAINYEIRYASNSTLQQWEGMKVKGRSWVSLNELSSGIRYMVQVRCQSHINYWSEWTQPFYFTLDVSYIPAEIFTTQGSEVTVYAVFHNHSWSASKAVWMLNGQVKIPESQYRVINKQVSAVTVTVDEPGFDTLMCCHQWGERFKCIIAYAKIYTEGMFNADITCQSKNSEVDTMSCEWNKSAWAQVRLLYRQYTSMCETISEMEGSEEAEENMECPSGAGDHRECTFKNLSLFSCYKIWLEVEGGHGKVRSFPVYVAPIDYVKPSPPSVLEATTLPNKTLSVSWRRPHLPVYDMQYELHFVALRGMANTQWKVIGPLLEPQAEIQLEESCVQFKVEVRCRRLNGSGYWSDWSMSYTSVVYNRKAPEMGPDFWRAIQEDPVRSVTNVTLIIKQPVLAGDPYSCVEGLVIEHQASGRAVWSNETTLAQFYSFPWRKEAHTVTVISRNALGISTRNRNMTLLHQPKRRCVRSFSAVANSSCVYLSWSLLSDHSVPQSFVIEWLDLKKDPEQDVSLTERLQWVRVQSASRDLFLCRRFYGSEEFTLYPVFVDGEGEPVRCTATRGDPAAYILLLIIAFLSVVLFVTLLMSQNQMRKLMWKDVPNPNNCSWAKGMDFRQIDTIENLFPHSEGLTACPLLLVSESICEVEIIEKTHPVTLEHEKDNEVPIYKSGDKTTTDSALLADSSEPLSLEASTTAATPETSGQSSVTYSTVLLSHQPSLLRKQQESLSSSSDEGNFSANNSDISGSFPGGLWDLENHVCSDSANPRHSSSYNSVEEFSETSDQDYEASESTGVAKDLYYLEVNEEEEEEDEEEIEETQSEQEKNEMVMKVDARPLLEGKNSTAVASNVSHSIPLYLPQFSD</sequence>
<feature type="domain" description="Fibronectin type-III" evidence="10">
    <location>
        <begin position="539"/>
        <end position="632"/>
    </location>
</feature>
<evidence type="ECO:0000256" key="8">
    <source>
        <dbReference type="SAM" id="MobiDB-lite"/>
    </source>
</evidence>
<keyword evidence="2 9" id="KW-0812">Transmembrane</keyword>
<dbReference type="Pfam" id="PF06328">
    <property type="entry name" value="Lep_receptor_Ig"/>
    <property type="match status" value="1"/>
</dbReference>
<feature type="region of interest" description="Disordered" evidence="8">
    <location>
        <begin position="1034"/>
        <end position="1097"/>
    </location>
</feature>
<keyword evidence="6" id="KW-0675">Receptor</keyword>
<keyword evidence="4 9" id="KW-1133">Transmembrane helix</keyword>
<comment type="subcellular location">
    <subcellularLocation>
        <location evidence="1">Membrane</location>
        <topology evidence="1">Single-pass type I membrane protein</topology>
    </subcellularLocation>
</comment>
<dbReference type="InterPro" id="IPR013783">
    <property type="entry name" value="Ig-like_fold"/>
</dbReference>
<gene>
    <name evidence="11" type="primary">LOC107709190</name>
</gene>
<evidence type="ECO:0000256" key="5">
    <source>
        <dbReference type="ARBA" id="ARBA00023136"/>
    </source>
</evidence>
<feature type="compositionally biased region" description="Acidic residues" evidence="8">
    <location>
        <begin position="1073"/>
        <end position="1090"/>
    </location>
</feature>
<organism evidence="11 12">
    <name type="scientific">Sinocyclocheilus rhinocerous</name>
    <dbReference type="NCBI Taxonomy" id="307959"/>
    <lineage>
        <taxon>Eukaryota</taxon>
        <taxon>Metazoa</taxon>
        <taxon>Chordata</taxon>
        <taxon>Craniata</taxon>
        <taxon>Vertebrata</taxon>
        <taxon>Euteleostomi</taxon>
        <taxon>Actinopterygii</taxon>
        <taxon>Neopterygii</taxon>
        <taxon>Teleostei</taxon>
        <taxon>Ostariophysi</taxon>
        <taxon>Cypriniformes</taxon>
        <taxon>Cyprinidae</taxon>
        <taxon>Cyprininae</taxon>
        <taxon>Sinocyclocheilus</taxon>
    </lineage>
</organism>
<feature type="region of interest" description="Disordered" evidence="8">
    <location>
        <begin position="990"/>
        <end position="1013"/>
    </location>
</feature>
<dbReference type="AlphaFoldDB" id="A0A673JMV4"/>
<evidence type="ECO:0000256" key="4">
    <source>
        <dbReference type="ARBA" id="ARBA00022989"/>
    </source>
</evidence>
<dbReference type="GO" id="GO:0004896">
    <property type="term" value="F:cytokine receptor activity"/>
    <property type="evidence" value="ECO:0007669"/>
    <property type="project" value="TreeGrafter"/>
</dbReference>
<dbReference type="InterPro" id="IPR010457">
    <property type="entry name" value="IgC2-like_lig-bd"/>
</dbReference>
<dbReference type="PANTHER" id="PTHR23037:SF44">
    <property type="entry name" value="LEPTIN RECEPTOR"/>
    <property type="match status" value="1"/>
</dbReference>
<dbReference type="PROSITE" id="PS50853">
    <property type="entry name" value="FN3"/>
    <property type="match status" value="2"/>
</dbReference>
<feature type="compositionally biased region" description="Polar residues" evidence="8">
    <location>
        <begin position="1034"/>
        <end position="1046"/>
    </location>
</feature>
<evidence type="ECO:0000256" key="1">
    <source>
        <dbReference type="ARBA" id="ARBA00004479"/>
    </source>
</evidence>
<dbReference type="Pfam" id="PF18589">
    <property type="entry name" value="ObR_Ig"/>
    <property type="match status" value="1"/>
</dbReference>
<feature type="compositionally biased region" description="Polar residues" evidence="8">
    <location>
        <begin position="996"/>
        <end position="1013"/>
    </location>
</feature>
<keyword evidence="3" id="KW-0732">Signal</keyword>
<dbReference type="Proteomes" id="UP000472270">
    <property type="component" value="Unassembled WGS sequence"/>
</dbReference>
<dbReference type="InterPro" id="IPR003961">
    <property type="entry name" value="FN3_dom"/>
</dbReference>
<evidence type="ECO:0000256" key="2">
    <source>
        <dbReference type="ARBA" id="ARBA00022692"/>
    </source>
</evidence>
<evidence type="ECO:0000259" key="10">
    <source>
        <dbReference type="PROSITE" id="PS50853"/>
    </source>
</evidence>
<name>A0A673JMV4_9TELE</name>
<evidence type="ECO:0000313" key="11">
    <source>
        <dbReference type="Ensembl" id="ENSSRHP00000051406.1"/>
    </source>
</evidence>
<dbReference type="SMART" id="SM00060">
    <property type="entry name" value="FN3"/>
    <property type="match status" value="2"/>
</dbReference>
<proteinExistence type="predicted"/>